<dbReference type="Proteomes" id="UP001165083">
    <property type="component" value="Unassembled WGS sequence"/>
</dbReference>
<feature type="region of interest" description="Disordered" evidence="1">
    <location>
        <begin position="148"/>
        <end position="187"/>
    </location>
</feature>
<gene>
    <name evidence="2" type="ORF">Plil01_001571800</name>
</gene>
<protein>
    <submittedName>
        <fullName evidence="2">Unnamed protein product</fullName>
    </submittedName>
</protein>
<proteinExistence type="predicted"/>
<dbReference type="OrthoDB" id="10660997at2759"/>
<evidence type="ECO:0000313" key="2">
    <source>
        <dbReference type="EMBL" id="GMF37321.1"/>
    </source>
</evidence>
<dbReference type="EMBL" id="BSXW01001510">
    <property type="protein sequence ID" value="GMF37321.1"/>
    <property type="molecule type" value="Genomic_DNA"/>
</dbReference>
<evidence type="ECO:0000256" key="1">
    <source>
        <dbReference type="SAM" id="MobiDB-lite"/>
    </source>
</evidence>
<evidence type="ECO:0000313" key="3">
    <source>
        <dbReference type="Proteomes" id="UP001165083"/>
    </source>
</evidence>
<dbReference type="AlphaFoldDB" id="A0A9W6XFB8"/>
<reference evidence="2" key="1">
    <citation type="submission" date="2023-04" db="EMBL/GenBank/DDBJ databases">
        <title>Phytophthora lilii NBRC 32176.</title>
        <authorList>
            <person name="Ichikawa N."/>
            <person name="Sato H."/>
            <person name="Tonouchi N."/>
        </authorList>
    </citation>
    <scope>NUCLEOTIDE SEQUENCE</scope>
    <source>
        <strain evidence="2">NBRC 32176</strain>
    </source>
</reference>
<accession>A0A9W6XFB8</accession>
<keyword evidence="3" id="KW-1185">Reference proteome</keyword>
<comment type="caution">
    <text evidence="2">The sequence shown here is derived from an EMBL/GenBank/DDBJ whole genome shotgun (WGS) entry which is preliminary data.</text>
</comment>
<sequence length="187" mass="19254">MRGFAQNCELSAEVVDGALVVVAGVVELELELDPLELVVTVGARVVAVGTLVNDRVGLASPAVEASASTADGASVPAGMTTPCFVSSSFEAEFWLAPTSEDVVESCCAGESDGAELWLAPTFEAASESWRTGKSDGAEPWLAPTSEEVVEPCCTGESDGAEPWLAPTSEEVVEPSCTGESDGAEPWL</sequence>
<name>A0A9W6XFB8_9STRA</name>
<organism evidence="2 3">
    <name type="scientific">Phytophthora lilii</name>
    <dbReference type="NCBI Taxonomy" id="2077276"/>
    <lineage>
        <taxon>Eukaryota</taxon>
        <taxon>Sar</taxon>
        <taxon>Stramenopiles</taxon>
        <taxon>Oomycota</taxon>
        <taxon>Peronosporomycetes</taxon>
        <taxon>Peronosporales</taxon>
        <taxon>Peronosporaceae</taxon>
        <taxon>Phytophthora</taxon>
    </lineage>
</organism>